<dbReference type="InterPro" id="IPR040837">
    <property type="entry name" value="Bact_RF_family7"/>
</dbReference>
<comment type="caution">
    <text evidence="2">The sequence shown here is derived from an EMBL/GenBank/DDBJ whole genome shotgun (WGS) entry which is preliminary data.</text>
</comment>
<name>A0A4R4KIM6_9BACT</name>
<sequence length="390" mass="44275">MEIFRLDQFNDLLEMEGEQKVSIFSPTSRSSSDNYQQDKINFKNQLKEALTQLMEKYEWKEEESKTFLAPGYELLEDVAFWQHSSDAVAFFHSSAGTIIKQLPFELDAPSSFVGKNFMLKPLVPLLNANSRFYILNLNQNDVRLYEAGMHSYSEVVFPEDVPATIDDYLVYVHRQESLQFRSGGSSGGNGGAMFHGHGAANTDKIDIEQYFYELSKKVEEIIACEPLPVVLAGVEYLIPIYRKTADYNGYVEGYVQGSFAEGDAASLYEKALEVMEPIFEKKQQDAQDRFKELQFGEWASFEPEKVILAALTGQVDTLFVRKQEAIWGHYNESLYTLTLEEESTAENKDLLTEACVKTILQNGQVYMCAREDMPEEGAVVAAIFRNPVTI</sequence>
<dbReference type="RefSeq" id="WP_132114674.1">
    <property type="nucleotide sequence ID" value="NZ_SMJU01000002.1"/>
</dbReference>
<reference evidence="2 3" key="1">
    <citation type="submission" date="2019-02" db="EMBL/GenBank/DDBJ databases">
        <title>Arundinibacter roseus gen. nov., sp. nov., a new member of the family Cytophagaceae.</title>
        <authorList>
            <person name="Szuroczki S."/>
            <person name="Khayer B."/>
            <person name="Sproer C."/>
            <person name="Toumi M."/>
            <person name="Szabo A."/>
            <person name="Felfoldi T."/>
            <person name="Schumann P."/>
            <person name="Toth E."/>
        </authorList>
    </citation>
    <scope>NUCLEOTIDE SEQUENCE [LARGE SCALE GENOMIC DNA]</scope>
    <source>
        <strain evidence="2 3">DMA-k-7a</strain>
    </source>
</reference>
<gene>
    <name evidence="2" type="ORF">EZE20_03865</name>
</gene>
<dbReference type="Pfam" id="PF18849">
    <property type="entry name" value="baeRF_family7"/>
    <property type="match status" value="1"/>
</dbReference>
<dbReference type="Proteomes" id="UP000295706">
    <property type="component" value="Unassembled WGS sequence"/>
</dbReference>
<proteinExistence type="predicted"/>
<keyword evidence="1" id="KW-0175">Coiled coil</keyword>
<organism evidence="2 3">
    <name type="scientific">Arundinibacter roseus</name>
    <dbReference type="NCBI Taxonomy" id="2070510"/>
    <lineage>
        <taxon>Bacteria</taxon>
        <taxon>Pseudomonadati</taxon>
        <taxon>Bacteroidota</taxon>
        <taxon>Cytophagia</taxon>
        <taxon>Cytophagales</taxon>
        <taxon>Spirosomataceae</taxon>
        <taxon>Arundinibacter</taxon>
    </lineage>
</organism>
<dbReference type="OrthoDB" id="4393931at2"/>
<protein>
    <submittedName>
        <fullName evidence="2">Uncharacterized protein</fullName>
    </submittedName>
</protein>
<dbReference type="EMBL" id="SMJU01000002">
    <property type="protein sequence ID" value="TDB68067.1"/>
    <property type="molecule type" value="Genomic_DNA"/>
</dbReference>
<keyword evidence="3" id="KW-1185">Reference proteome</keyword>
<accession>A0A4R4KIM6</accession>
<feature type="coiled-coil region" evidence="1">
    <location>
        <begin position="32"/>
        <end position="63"/>
    </location>
</feature>
<evidence type="ECO:0000313" key="3">
    <source>
        <dbReference type="Proteomes" id="UP000295706"/>
    </source>
</evidence>
<evidence type="ECO:0000313" key="2">
    <source>
        <dbReference type="EMBL" id="TDB68067.1"/>
    </source>
</evidence>
<evidence type="ECO:0000256" key="1">
    <source>
        <dbReference type="SAM" id="Coils"/>
    </source>
</evidence>
<dbReference type="AlphaFoldDB" id="A0A4R4KIM6"/>